<accession>A0A6P9DEZ2</accession>
<evidence type="ECO:0000313" key="2">
    <source>
        <dbReference type="Proteomes" id="UP001652622"/>
    </source>
</evidence>
<dbReference type="AlphaFoldDB" id="A0A6P9DEZ2"/>
<dbReference type="GeneID" id="117678150"/>
<dbReference type="Proteomes" id="UP001652622">
    <property type="component" value="Unplaced"/>
</dbReference>
<proteinExistence type="predicted"/>
<dbReference type="KEGG" id="pgut:117678150"/>
<feature type="region of interest" description="Disordered" evidence="1">
    <location>
        <begin position="608"/>
        <end position="710"/>
    </location>
</feature>
<feature type="region of interest" description="Disordered" evidence="1">
    <location>
        <begin position="1"/>
        <end position="85"/>
    </location>
</feature>
<organism evidence="2 3">
    <name type="scientific">Pantherophis guttatus</name>
    <name type="common">Corn snake</name>
    <name type="synonym">Elaphe guttata</name>
    <dbReference type="NCBI Taxonomy" id="94885"/>
    <lineage>
        <taxon>Eukaryota</taxon>
        <taxon>Metazoa</taxon>
        <taxon>Chordata</taxon>
        <taxon>Craniata</taxon>
        <taxon>Vertebrata</taxon>
        <taxon>Euteleostomi</taxon>
        <taxon>Lepidosauria</taxon>
        <taxon>Squamata</taxon>
        <taxon>Bifurcata</taxon>
        <taxon>Unidentata</taxon>
        <taxon>Episquamata</taxon>
        <taxon>Toxicofera</taxon>
        <taxon>Serpentes</taxon>
        <taxon>Colubroidea</taxon>
        <taxon>Colubridae</taxon>
        <taxon>Colubrinae</taxon>
        <taxon>Pantherophis</taxon>
    </lineage>
</organism>
<feature type="compositionally biased region" description="Basic and acidic residues" evidence="1">
    <location>
        <begin position="667"/>
        <end position="678"/>
    </location>
</feature>
<gene>
    <name evidence="3" type="primary">LOC117678150</name>
</gene>
<evidence type="ECO:0000313" key="3">
    <source>
        <dbReference type="RefSeq" id="XP_034294803.1"/>
    </source>
</evidence>
<protein>
    <submittedName>
        <fullName evidence="3">Uncharacterized protein LOC117678150</fullName>
    </submittedName>
</protein>
<feature type="compositionally biased region" description="Polar residues" evidence="1">
    <location>
        <begin position="614"/>
        <end position="624"/>
    </location>
</feature>
<sequence length="710" mass="79395">MSEERVVRSASGLEEDPDGVGEQQSTGCFQGPGLCCCIPTRRMGGRRPKERKGKNAKKNTDLPSLDDIMFRERQQNRDRDSWSMASVGDLGGLQIANLKPAPIQSRDDNSQEPHRPVLLSDIFLEEKKGQEGKANANVQTRDGERKEALDDLKIPPLETGRTHSVEKVSEAKSHPVVSVKENRQPGKLDLNVLMKGAAYKTEYNEGGDHMNLALQGTPCKKEMDQGYHDMPPELQKSRELELDSTLTIQEKILLDQSTSMDSEGVTSLQELLNQSSVLYSEEENLLEQQEPTMGAARNREKQITASQWNSSSEGEACREDQICQNEAQKFIGLEYPSILSTVSESYEEEEEGDQQHLQPMTEASLNNLDHSYINLFDWEDQSSVISQDITIPCQGTSSGSNQKDVQVARSSASNIAFIKVDDHQYIPYNLYQQTTAPESTILPLNAIVTANLPMLDNINSSPEDAAIHIIEQKHPETQEHILLEQLNTYDQSKGKEQHCEVEDTRFASKATEEEENQEPVVLEDLSKLLGNIRFENEQQRKLDCGDSGSEGIYDKEEQGCQDNPCIEVQQPLIVSKLTSLLLNSSEEPCEKKDSTMVSNQDIHCVDESPEEQDGQCTVHNTGASSDEKGTTLGPEEEWLTMPLLSEDDQEDQETLGSKHIPEGVSVPHEEEQDKEELKLNMSCEKQQRKEQEDLSPTIFSGDAVQDEGLM</sequence>
<reference evidence="3" key="1">
    <citation type="submission" date="2025-08" db="UniProtKB">
        <authorList>
            <consortium name="RefSeq"/>
        </authorList>
    </citation>
    <scope>IDENTIFICATION</scope>
    <source>
        <tissue evidence="3">Blood</tissue>
    </source>
</reference>
<dbReference type="RefSeq" id="XP_034294803.1">
    <property type="nucleotide sequence ID" value="XM_034438912.2"/>
</dbReference>
<feature type="compositionally biased region" description="Basic residues" evidence="1">
    <location>
        <begin position="43"/>
        <end position="57"/>
    </location>
</feature>
<dbReference type="OMA" id="CIPTRRM"/>
<keyword evidence="2" id="KW-1185">Reference proteome</keyword>
<evidence type="ECO:0000256" key="1">
    <source>
        <dbReference type="SAM" id="MobiDB-lite"/>
    </source>
</evidence>
<feature type="compositionally biased region" description="Basic and acidic residues" evidence="1">
    <location>
        <begin position="68"/>
        <end position="81"/>
    </location>
</feature>
<dbReference type="InParanoid" id="A0A6P9DEZ2"/>
<name>A0A6P9DEZ2_PANGU</name>